<feature type="region of interest" description="Disordered" evidence="1">
    <location>
        <begin position="1"/>
        <end position="20"/>
    </location>
</feature>
<proteinExistence type="predicted"/>
<reference evidence="3" key="1">
    <citation type="journal article" date="2017" name="Front. Plant Sci.">
        <title>Climate Clever Clovers: New Paradigm to Reduce the Environmental Footprint of Ruminants by Breeding Low Methanogenic Forages Utilizing Haplotype Variation.</title>
        <authorList>
            <person name="Kaur P."/>
            <person name="Appels R."/>
            <person name="Bayer P.E."/>
            <person name="Keeble-Gagnere G."/>
            <person name="Wang J."/>
            <person name="Hirakawa H."/>
            <person name="Shirasawa K."/>
            <person name="Vercoe P."/>
            <person name="Stefanova K."/>
            <person name="Durmic Z."/>
            <person name="Nichols P."/>
            <person name="Revell C."/>
            <person name="Isobe S.N."/>
            <person name="Edwards D."/>
            <person name="Erskine W."/>
        </authorList>
    </citation>
    <scope>NUCLEOTIDE SEQUENCE [LARGE SCALE GENOMIC DNA]</scope>
    <source>
        <strain evidence="3">cv. Daliak</strain>
    </source>
</reference>
<evidence type="ECO:0000313" key="3">
    <source>
        <dbReference type="Proteomes" id="UP000242715"/>
    </source>
</evidence>
<name>A0A2Z6NMH9_TRISU</name>
<dbReference type="AlphaFoldDB" id="A0A2Z6NMH9"/>
<gene>
    <name evidence="2" type="ORF">TSUD_102890</name>
</gene>
<dbReference type="EMBL" id="DF973687">
    <property type="protein sequence ID" value="GAU37772.1"/>
    <property type="molecule type" value="Genomic_DNA"/>
</dbReference>
<sequence length="51" mass="5705">MQIQQARQEHADGMHAPPPPALVVAEHSFMVGEKKKTKKGKTEDYCGWRGV</sequence>
<accession>A0A2Z6NMH9</accession>
<evidence type="ECO:0000256" key="1">
    <source>
        <dbReference type="SAM" id="MobiDB-lite"/>
    </source>
</evidence>
<evidence type="ECO:0000313" key="2">
    <source>
        <dbReference type="EMBL" id="GAU37772.1"/>
    </source>
</evidence>
<keyword evidence="3" id="KW-1185">Reference proteome</keyword>
<protein>
    <submittedName>
        <fullName evidence="2">Uncharacterized protein</fullName>
    </submittedName>
</protein>
<organism evidence="2 3">
    <name type="scientific">Trifolium subterraneum</name>
    <name type="common">Subterranean clover</name>
    <dbReference type="NCBI Taxonomy" id="3900"/>
    <lineage>
        <taxon>Eukaryota</taxon>
        <taxon>Viridiplantae</taxon>
        <taxon>Streptophyta</taxon>
        <taxon>Embryophyta</taxon>
        <taxon>Tracheophyta</taxon>
        <taxon>Spermatophyta</taxon>
        <taxon>Magnoliopsida</taxon>
        <taxon>eudicotyledons</taxon>
        <taxon>Gunneridae</taxon>
        <taxon>Pentapetalae</taxon>
        <taxon>rosids</taxon>
        <taxon>fabids</taxon>
        <taxon>Fabales</taxon>
        <taxon>Fabaceae</taxon>
        <taxon>Papilionoideae</taxon>
        <taxon>50 kb inversion clade</taxon>
        <taxon>NPAAA clade</taxon>
        <taxon>Hologalegina</taxon>
        <taxon>IRL clade</taxon>
        <taxon>Trifolieae</taxon>
        <taxon>Trifolium</taxon>
    </lineage>
</organism>
<dbReference type="Proteomes" id="UP000242715">
    <property type="component" value="Unassembled WGS sequence"/>
</dbReference>